<proteinExistence type="predicted"/>
<gene>
    <name evidence="2" type="ORF">I586_00984</name>
    <name evidence="1" type="ORF">UAY_00882</name>
</gene>
<dbReference type="AlphaFoldDB" id="R2R2L9"/>
<dbReference type="eggNOG" id="ENOG50342F7">
    <property type="taxonomic scope" value="Bacteria"/>
</dbReference>
<dbReference type="OrthoDB" id="2639109at2"/>
<name>R2R2L9_9ENTE</name>
<accession>R2R2L9</accession>
<keyword evidence="4" id="KW-1185">Reference proteome</keyword>
<dbReference type="PATRIC" id="fig|1158609.3.peg.844"/>
<reference evidence="1 3" key="1">
    <citation type="submission" date="2013-02" db="EMBL/GenBank/DDBJ databases">
        <title>The Genome Sequence of Enterococcus moraviensis BAA-383.</title>
        <authorList>
            <consortium name="The Broad Institute Genome Sequencing Platform"/>
            <consortium name="The Broad Institute Genome Sequencing Center for Infectious Disease"/>
            <person name="Earl A.M."/>
            <person name="Gilmore M.S."/>
            <person name="Lebreton F."/>
            <person name="Walker B."/>
            <person name="Young S.K."/>
            <person name="Zeng Q."/>
            <person name="Gargeya S."/>
            <person name="Fitzgerald M."/>
            <person name="Haas B."/>
            <person name="Abouelleil A."/>
            <person name="Alvarado L."/>
            <person name="Arachchi H.M."/>
            <person name="Berlin A.M."/>
            <person name="Chapman S.B."/>
            <person name="Dewar J."/>
            <person name="Goldberg J."/>
            <person name="Griggs A."/>
            <person name="Gujja S."/>
            <person name="Hansen M."/>
            <person name="Howarth C."/>
            <person name="Imamovic A."/>
            <person name="Larimer J."/>
            <person name="McCowan C."/>
            <person name="Murphy C."/>
            <person name="Neiman D."/>
            <person name="Pearson M."/>
            <person name="Priest M."/>
            <person name="Roberts A."/>
            <person name="Saif S."/>
            <person name="Shea T."/>
            <person name="Sisk P."/>
            <person name="Sykes S."/>
            <person name="Wortman J."/>
            <person name="Nusbaum C."/>
            <person name="Birren B."/>
        </authorList>
    </citation>
    <scope>NUCLEOTIDE SEQUENCE [LARGE SCALE GENOMIC DNA]</scope>
    <source>
        <strain evidence="1 3">ATCC BAA-383</strain>
    </source>
</reference>
<organism evidence="1 3">
    <name type="scientific">Enterococcus moraviensis ATCC BAA-383</name>
    <dbReference type="NCBI Taxonomy" id="1158609"/>
    <lineage>
        <taxon>Bacteria</taxon>
        <taxon>Bacillati</taxon>
        <taxon>Bacillota</taxon>
        <taxon>Bacilli</taxon>
        <taxon>Lactobacillales</taxon>
        <taxon>Enterococcaceae</taxon>
        <taxon>Enterococcus</taxon>
    </lineage>
</organism>
<dbReference type="EMBL" id="ASWB01000001">
    <property type="protein sequence ID" value="EOT73988.1"/>
    <property type="molecule type" value="Genomic_DNA"/>
</dbReference>
<dbReference type="Proteomes" id="UP000014157">
    <property type="component" value="Unassembled WGS sequence"/>
</dbReference>
<reference evidence="2 4" key="2">
    <citation type="submission" date="2013-03" db="EMBL/GenBank/DDBJ databases">
        <title>The Genome Sequence of Enterococcus moraviensis BAA-383 (PacBio/Illumina hybrid assembly).</title>
        <authorList>
            <consortium name="The Broad Institute Genomics Platform"/>
            <consortium name="The Broad Institute Genome Sequencing Center for Infectious Disease"/>
            <person name="Earl A."/>
            <person name="Russ C."/>
            <person name="Gilmore M."/>
            <person name="Surin D."/>
            <person name="Walker B."/>
            <person name="Young S."/>
            <person name="Zeng Q."/>
            <person name="Gargeya S."/>
            <person name="Fitzgerald M."/>
            <person name="Haas B."/>
            <person name="Abouelleil A."/>
            <person name="Allen A.W."/>
            <person name="Alvarado L."/>
            <person name="Arachchi H.M."/>
            <person name="Berlin A.M."/>
            <person name="Chapman S.B."/>
            <person name="Gainer-Dewar J."/>
            <person name="Goldberg J."/>
            <person name="Griggs A."/>
            <person name="Gujja S."/>
            <person name="Hansen M."/>
            <person name="Howarth C."/>
            <person name="Imamovic A."/>
            <person name="Ireland A."/>
            <person name="Larimer J."/>
            <person name="McCowan C."/>
            <person name="Murphy C."/>
            <person name="Pearson M."/>
            <person name="Poon T.W."/>
            <person name="Priest M."/>
            <person name="Roberts A."/>
            <person name="Saif S."/>
            <person name="Shea T."/>
            <person name="Sisk P."/>
            <person name="Sykes S."/>
            <person name="Wortman J."/>
            <person name="Nusbaum C."/>
            <person name="Birren B."/>
        </authorList>
    </citation>
    <scope>NUCLEOTIDE SEQUENCE [LARGE SCALE GENOMIC DNA]</scope>
    <source>
        <strain evidence="2 4">ATCC BAA-383</strain>
    </source>
</reference>
<evidence type="ECO:0000313" key="4">
    <source>
        <dbReference type="Proteomes" id="UP000014157"/>
    </source>
</evidence>
<sequence>MKIKEVVCSTIKIKNSFEESIGNFDILTEKMDDNFTPYRIEQSVMMWINEEGVLGEIECVFPEQVNDEITLISSKIVREQNGFPIININEETSCNEVLVFADDDYFVLYFNNTKEYDMKIISQNLVFYLFNSELIAIKAMVLGSEL</sequence>
<evidence type="ECO:0000313" key="2">
    <source>
        <dbReference type="EMBL" id="EOT73988.1"/>
    </source>
</evidence>
<dbReference type="HOGENOM" id="CLU_113680_0_0_9"/>
<comment type="caution">
    <text evidence="1">The sequence shown here is derived from an EMBL/GenBank/DDBJ whole genome shotgun (WGS) entry which is preliminary data.</text>
</comment>
<dbReference type="RefSeq" id="WP_010764278.1">
    <property type="nucleotide sequence ID" value="NZ_ASWB01000001.1"/>
</dbReference>
<dbReference type="STRING" id="155617.RV09_GL002887"/>
<evidence type="ECO:0000313" key="3">
    <source>
        <dbReference type="Proteomes" id="UP000013781"/>
    </source>
</evidence>
<evidence type="ECO:0000313" key="1">
    <source>
        <dbReference type="EMBL" id="EOI03135.1"/>
    </source>
</evidence>
<protein>
    <submittedName>
        <fullName evidence="1">Uncharacterized protein</fullName>
    </submittedName>
</protein>
<dbReference type="Proteomes" id="UP000013781">
    <property type="component" value="Unassembled WGS sequence"/>
</dbReference>
<dbReference type="EMBL" id="AJAS01000008">
    <property type="protein sequence ID" value="EOI03135.1"/>
    <property type="molecule type" value="Genomic_DNA"/>
</dbReference>